<reference evidence="2 3" key="1">
    <citation type="journal article" date="2018" name="Elife">
        <title>Discovery and characterization of a prevalent human gut bacterial enzyme sufficient for the inactivation of a family of plant toxins.</title>
        <authorList>
            <person name="Koppel N."/>
            <person name="Bisanz J.E."/>
            <person name="Pandelia M.E."/>
            <person name="Turnbaugh P.J."/>
            <person name="Balskus E.P."/>
        </authorList>
    </citation>
    <scope>NUCLEOTIDE SEQUENCE [LARGE SCALE GENOMIC DNA]</scope>
    <source>
        <strain evidence="2 3">OB21 GAM 11</strain>
    </source>
</reference>
<dbReference type="AlphaFoldDB" id="A0A369NX40"/>
<dbReference type="RefSeq" id="WP_114549305.1">
    <property type="nucleotide sequence ID" value="NZ_PPUT01000020.1"/>
</dbReference>
<accession>A0A369NX40</accession>
<keyword evidence="1" id="KW-1133">Transmembrane helix</keyword>
<feature type="transmembrane region" description="Helical" evidence="1">
    <location>
        <begin position="68"/>
        <end position="87"/>
    </location>
</feature>
<dbReference type="EMBL" id="PPUT01000020">
    <property type="protein sequence ID" value="RDC43402.1"/>
    <property type="molecule type" value="Genomic_DNA"/>
</dbReference>
<organism evidence="2 3">
    <name type="scientific">Adlercreutzia equolifaciens subsp. celatus</name>
    <dbReference type="NCBI Taxonomy" id="394340"/>
    <lineage>
        <taxon>Bacteria</taxon>
        <taxon>Bacillati</taxon>
        <taxon>Actinomycetota</taxon>
        <taxon>Coriobacteriia</taxon>
        <taxon>Eggerthellales</taxon>
        <taxon>Eggerthellaceae</taxon>
        <taxon>Adlercreutzia</taxon>
    </lineage>
</organism>
<gene>
    <name evidence="2" type="ORF">C1850_08175</name>
</gene>
<sequence length="320" mass="36481">MGILYQAADPIYWVIWLFVLFSLMAFNELGRVKLWCGLALFAVVPIALTLFVWPVTAAPGNEYGTGTWFNWVKTYSALAGCLGFIALRFVKWRGKDGKTHYLYEKRWALCFPPLILAINIAEAVIRDFQVFSFGLWQGGVVENLWTISGPWNIMNGIAGILNILTICGWFGIFISKDPSKDMIWPDMIWAWIIAYDLWNFAYTYNCISDHSAYCGLALLLACTIPTFFIKRGAWLQHRAQTLALWIMFVMTVPQFADVLAPIPTTHNPTAFFVVSLIALASNVALAAYQLYRIRKLKLNPLKDQIYADTKTYQRIVEENE</sequence>
<evidence type="ECO:0000313" key="2">
    <source>
        <dbReference type="EMBL" id="RDC43402.1"/>
    </source>
</evidence>
<dbReference type="Proteomes" id="UP000253805">
    <property type="component" value="Unassembled WGS sequence"/>
</dbReference>
<feature type="transmembrane region" description="Helical" evidence="1">
    <location>
        <begin position="153"/>
        <end position="175"/>
    </location>
</feature>
<feature type="transmembrane region" description="Helical" evidence="1">
    <location>
        <begin position="107"/>
        <end position="125"/>
    </location>
</feature>
<proteinExistence type="predicted"/>
<feature type="transmembrane region" description="Helical" evidence="1">
    <location>
        <begin position="210"/>
        <end position="229"/>
    </location>
</feature>
<comment type="caution">
    <text evidence="2">The sequence shown here is derived from an EMBL/GenBank/DDBJ whole genome shotgun (WGS) entry which is preliminary data.</text>
</comment>
<feature type="transmembrane region" description="Helical" evidence="1">
    <location>
        <begin position="187"/>
        <end position="204"/>
    </location>
</feature>
<feature type="transmembrane region" description="Helical" evidence="1">
    <location>
        <begin position="12"/>
        <end position="29"/>
    </location>
</feature>
<protein>
    <submittedName>
        <fullName evidence="2">Uncharacterized protein</fullName>
    </submittedName>
</protein>
<dbReference type="Pfam" id="PF18948">
    <property type="entry name" value="DUF5692"/>
    <property type="match status" value="1"/>
</dbReference>
<keyword evidence="1" id="KW-0812">Transmembrane</keyword>
<feature type="transmembrane region" description="Helical" evidence="1">
    <location>
        <begin position="269"/>
        <end position="291"/>
    </location>
</feature>
<keyword evidence="1" id="KW-0472">Membrane</keyword>
<name>A0A369NX40_9ACTN</name>
<feature type="transmembrane region" description="Helical" evidence="1">
    <location>
        <begin position="241"/>
        <end position="263"/>
    </location>
</feature>
<evidence type="ECO:0000313" key="3">
    <source>
        <dbReference type="Proteomes" id="UP000253805"/>
    </source>
</evidence>
<evidence type="ECO:0000256" key="1">
    <source>
        <dbReference type="SAM" id="Phobius"/>
    </source>
</evidence>
<dbReference type="InterPro" id="IPR043747">
    <property type="entry name" value="DUF5692"/>
</dbReference>
<feature type="transmembrane region" description="Helical" evidence="1">
    <location>
        <begin position="36"/>
        <end position="56"/>
    </location>
</feature>